<sequence length="275" mass="31480">MLYLKQNLKWLREQKGLIQQSIADILGIKKNTYANYETGYSSPDFLTLKGMSDFFQVSADELLYKQLGVVESKKAGVKPLRASIEEEKSFYRMPQVITVDSAGNENVMMVPVKARAGYLNGYEDPEYISTLPTYRLPGLANGTYRMFEVEGVSMYPTFDDKDILIAQFVDDLSAIRDDRIYVVVTVNDGVVVKRVLNRILKDNRLILKSDNYKHREEYPPIIIDPQDVLEMWYGVAFMSRQMRAPAELYTRVSDTEARLTLLESELKKLGTKLLG</sequence>
<dbReference type="Gene3D" id="2.10.109.10">
    <property type="entry name" value="Umud Fragment, subunit A"/>
    <property type="match status" value="1"/>
</dbReference>
<dbReference type="PANTHER" id="PTHR40661">
    <property type="match status" value="1"/>
</dbReference>
<organism evidence="7 8">
    <name type="scientific">Filimonas lacunae</name>
    <dbReference type="NCBI Taxonomy" id="477680"/>
    <lineage>
        <taxon>Bacteria</taxon>
        <taxon>Pseudomonadati</taxon>
        <taxon>Bacteroidota</taxon>
        <taxon>Chitinophagia</taxon>
        <taxon>Chitinophagales</taxon>
        <taxon>Chitinophagaceae</taxon>
        <taxon>Filimonas</taxon>
    </lineage>
</organism>
<dbReference type="AlphaFoldDB" id="A0A1N7LEG2"/>
<keyword evidence="1" id="KW-0645">Protease</keyword>
<evidence type="ECO:0000256" key="1">
    <source>
        <dbReference type="ARBA" id="ARBA00022670"/>
    </source>
</evidence>
<dbReference type="PANTHER" id="PTHR40661:SF3">
    <property type="entry name" value="FELS-1 PROPHAGE TRANSCRIPTIONAL REGULATOR"/>
    <property type="match status" value="1"/>
</dbReference>
<dbReference type="InterPro" id="IPR039418">
    <property type="entry name" value="LexA-like"/>
</dbReference>
<evidence type="ECO:0000313" key="8">
    <source>
        <dbReference type="Proteomes" id="UP000186917"/>
    </source>
</evidence>
<dbReference type="Pfam" id="PF01381">
    <property type="entry name" value="HTH_3"/>
    <property type="match status" value="1"/>
</dbReference>
<dbReference type="PROSITE" id="PS00501">
    <property type="entry name" value="SPASE_I_1"/>
    <property type="match status" value="1"/>
</dbReference>
<dbReference type="SMART" id="SM00530">
    <property type="entry name" value="HTH_XRE"/>
    <property type="match status" value="1"/>
</dbReference>
<reference evidence="8" key="1">
    <citation type="submission" date="2017-01" db="EMBL/GenBank/DDBJ databases">
        <authorList>
            <person name="Varghese N."/>
            <person name="Submissions S."/>
        </authorList>
    </citation>
    <scope>NUCLEOTIDE SEQUENCE [LARGE SCALE GENOMIC DNA]</scope>
    <source>
        <strain evidence="8">DSM 21054</strain>
    </source>
</reference>
<dbReference type="Pfam" id="PF00717">
    <property type="entry name" value="Peptidase_S24"/>
    <property type="match status" value="1"/>
</dbReference>
<dbReference type="STRING" id="477680.SAMN05421788_101821"/>
<dbReference type="PROSITE" id="PS50943">
    <property type="entry name" value="HTH_CROC1"/>
    <property type="match status" value="1"/>
</dbReference>
<dbReference type="CDD" id="cd00093">
    <property type="entry name" value="HTH_XRE"/>
    <property type="match status" value="1"/>
</dbReference>
<keyword evidence="4" id="KW-0238">DNA-binding</keyword>
<gene>
    <name evidence="7" type="ORF">SAMN05421788_101821</name>
</gene>
<dbReference type="Proteomes" id="UP000186917">
    <property type="component" value="Unassembled WGS sequence"/>
</dbReference>
<dbReference type="InterPro" id="IPR036286">
    <property type="entry name" value="LexA/Signal_pep-like_sf"/>
</dbReference>
<evidence type="ECO:0000256" key="3">
    <source>
        <dbReference type="ARBA" id="ARBA00023015"/>
    </source>
</evidence>
<keyword evidence="5" id="KW-0804">Transcription</keyword>
<dbReference type="InterPro" id="IPR010982">
    <property type="entry name" value="Lambda_DNA-bd_dom_sf"/>
</dbReference>
<accession>A0A1N7LEG2</accession>
<dbReference type="Gene3D" id="1.10.260.40">
    <property type="entry name" value="lambda repressor-like DNA-binding domains"/>
    <property type="match status" value="1"/>
</dbReference>
<keyword evidence="8" id="KW-1185">Reference proteome</keyword>
<dbReference type="GO" id="GO:0006508">
    <property type="term" value="P:proteolysis"/>
    <property type="evidence" value="ECO:0007669"/>
    <property type="project" value="UniProtKB-KW"/>
</dbReference>
<dbReference type="GO" id="GO:0003677">
    <property type="term" value="F:DNA binding"/>
    <property type="evidence" value="ECO:0007669"/>
    <property type="project" value="UniProtKB-KW"/>
</dbReference>
<name>A0A1N7LEG2_9BACT</name>
<dbReference type="GO" id="GO:0016020">
    <property type="term" value="C:membrane"/>
    <property type="evidence" value="ECO:0007669"/>
    <property type="project" value="InterPro"/>
</dbReference>
<dbReference type="EMBL" id="FTOR01000001">
    <property type="protein sequence ID" value="SIS72177.1"/>
    <property type="molecule type" value="Genomic_DNA"/>
</dbReference>
<dbReference type="SUPFAM" id="SSF51306">
    <property type="entry name" value="LexA/Signal peptidase"/>
    <property type="match status" value="1"/>
</dbReference>
<keyword evidence="3" id="KW-0805">Transcription regulation</keyword>
<evidence type="ECO:0000256" key="4">
    <source>
        <dbReference type="ARBA" id="ARBA00023125"/>
    </source>
</evidence>
<evidence type="ECO:0000256" key="5">
    <source>
        <dbReference type="ARBA" id="ARBA00023163"/>
    </source>
</evidence>
<proteinExistence type="predicted"/>
<feature type="domain" description="HTH cro/C1-type" evidence="6">
    <location>
        <begin position="8"/>
        <end position="62"/>
    </location>
</feature>
<dbReference type="InterPro" id="IPR001387">
    <property type="entry name" value="Cro/C1-type_HTH"/>
</dbReference>
<protein>
    <submittedName>
        <fullName evidence="7">Peptidase S24-like</fullName>
    </submittedName>
</protein>
<dbReference type="InterPro" id="IPR019756">
    <property type="entry name" value="Pept_S26A_signal_pept_1_Ser-AS"/>
</dbReference>
<dbReference type="GO" id="GO:0004252">
    <property type="term" value="F:serine-type endopeptidase activity"/>
    <property type="evidence" value="ECO:0007669"/>
    <property type="project" value="InterPro"/>
</dbReference>
<keyword evidence="2" id="KW-0378">Hydrolase</keyword>
<evidence type="ECO:0000259" key="6">
    <source>
        <dbReference type="PROSITE" id="PS50943"/>
    </source>
</evidence>
<dbReference type="SUPFAM" id="SSF47413">
    <property type="entry name" value="lambda repressor-like DNA-binding domains"/>
    <property type="match status" value="1"/>
</dbReference>
<dbReference type="InterPro" id="IPR015927">
    <property type="entry name" value="Peptidase_S24_S26A/B/C"/>
</dbReference>
<evidence type="ECO:0000313" key="7">
    <source>
        <dbReference type="EMBL" id="SIS72177.1"/>
    </source>
</evidence>
<evidence type="ECO:0000256" key="2">
    <source>
        <dbReference type="ARBA" id="ARBA00022801"/>
    </source>
</evidence>
<dbReference type="CDD" id="cd06529">
    <property type="entry name" value="S24_LexA-like"/>
    <property type="match status" value="1"/>
</dbReference>